<dbReference type="GO" id="GO:0051082">
    <property type="term" value="F:unfolded protein binding"/>
    <property type="evidence" value="ECO:0007669"/>
    <property type="project" value="InterPro"/>
</dbReference>
<keyword evidence="6 9" id="KW-0472">Membrane</keyword>
<dbReference type="FunFam" id="2.10.250.10:FF:000001">
    <property type="entry name" value="Calnexin homolog"/>
    <property type="match status" value="1"/>
</dbReference>
<feature type="chain" id="PRO_5040527469" description="Calnexin" evidence="9">
    <location>
        <begin position="25"/>
        <end position="583"/>
    </location>
</feature>
<proteinExistence type="inferred from homology"/>
<dbReference type="Gene3D" id="2.60.120.200">
    <property type="match status" value="1"/>
</dbReference>
<dbReference type="PRINTS" id="PR00626">
    <property type="entry name" value="CALRETICULIN"/>
</dbReference>
<evidence type="ECO:0008006" key="13">
    <source>
        <dbReference type="Google" id="ProtNLM"/>
    </source>
</evidence>
<keyword evidence="12" id="KW-1185">Reference proteome</keyword>
<dbReference type="InterPro" id="IPR013320">
    <property type="entry name" value="ConA-like_dom_sf"/>
</dbReference>
<feature type="region of interest" description="Disordered" evidence="10">
    <location>
        <begin position="530"/>
        <end position="583"/>
    </location>
</feature>
<evidence type="ECO:0000256" key="2">
    <source>
        <dbReference type="ARBA" id="ARBA00010983"/>
    </source>
</evidence>
<dbReference type="Pfam" id="PF00262">
    <property type="entry name" value="Calreticulin"/>
    <property type="match status" value="1"/>
</dbReference>
<feature type="disulfide bond" evidence="8">
    <location>
        <begin position="150"/>
        <end position="185"/>
    </location>
</feature>
<dbReference type="GO" id="GO:0005509">
    <property type="term" value="F:calcium ion binding"/>
    <property type="evidence" value="ECO:0007669"/>
    <property type="project" value="InterPro"/>
</dbReference>
<feature type="signal peptide" evidence="9">
    <location>
        <begin position="1"/>
        <end position="24"/>
    </location>
</feature>
<dbReference type="PANTHER" id="PTHR11073">
    <property type="entry name" value="CALRETICULIN AND CALNEXIN"/>
    <property type="match status" value="1"/>
</dbReference>
<feature type="region of interest" description="Disordered" evidence="10">
    <location>
        <begin position="285"/>
        <end position="348"/>
    </location>
</feature>
<dbReference type="InterPro" id="IPR001580">
    <property type="entry name" value="Calret/calnex"/>
</dbReference>
<evidence type="ECO:0000313" key="12">
    <source>
        <dbReference type="Proteomes" id="UP000749646"/>
    </source>
</evidence>
<feature type="compositionally biased region" description="Acidic residues" evidence="10">
    <location>
        <begin position="310"/>
        <end position="320"/>
    </location>
</feature>
<dbReference type="Proteomes" id="UP000749646">
    <property type="component" value="Unassembled WGS sequence"/>
</dbReference>
<keyword evidence="9" id="KW-0732">Signal</keyword>
<dbReference type="Gene3D" id="2.10.250.10">
    <property type="entry name" value="Calreticulin/calnexin, P domain"/>
    <property type="match status" value="1"/>
</dbReference>
<dbReference type="GO" id="GO:0005789">
    <property type="term" value="C:endoplasmic reticulum membrane"/>
    <property type="evidence" value="ECO:0007669"/>
    <property type="project" value="UniProtKB-SubCell"/>
</dbReference>
<dbReference type="PROSITE" id="PS00803">
    <property type="entry name" value="CALRETICULIN_1"/>
    <property type="match status" value="1"/>
</dbReference>
<dbReference type="OrthoDB" id="1938156at2759"/>
<evidence type="ECO:0000256" key="10">
    <source>
        <dbReference type="SAM" id="MobiDB-lite"/>
    </source>
</evidence>
<sequence>MTRGILLGLTGLIALSTAVIVVHAHSEETSDELNNSQNNNNVQGIALPVFKPSEIKAPFLEQFAYGWSDVWVASNATKASLVDGDIFSYVGRWAAEESHVYPGMKGDFGLVAKTSAAHHAISASLPEVVDNKDKTLVVQYEVKAQNGVDCGGAYMKLLTESPKGVKFQEFSDETPYTIMFGPDKCGVTDKTHFIFRHKNPITGKYEEKHLQSTPPSKLGKLTTLYTLIVRPDQTFEILINGEAASSGTLLENFQPPVNPAKLIDDHTDTKPADWVEEAMFLDPNARKPEDWDENAPPRILDENATKPNDWLEDESPEIPDPEAVKPDDWSDEEDGEWIPPSTPNPKCQNSECGPWIRPFIANSAYKGKWSAPMIDNPEYEGIWAPRKIPNPDYFEDLQPSNFERIGAIGFEIWTMQSDILFDNIYIGHSVEDAKALAAETWEIKYPIEKKQEEIVNPPPKSLPDDGQITFKEDPLGFILHLLREFIALAREDPIYALNNSPLVTFGLVGFVGVGAGLLLIVMGLMSGSPEGASQVAQTKKTDSITADDKEVEKDTTTATEEQSDKDKEGPVVQRKPTVADSDE</sequence>
<evidence type="ECO:0000256" key="7">
    <source>
        <dbReference type="ARBA" id="ARBA00023186"/>
    </source>
</evidence>
<keyword evidence="7 9" id="KW-0143">Chaperone</keyword>
<comment type="caution">
    <text evidence="11">The sequence shown here is derived from an EMBL/GenBank/DDBJ whole genome shotgun (WGS) entry which is preliminary data.</text>
</comment>
<dbReference type="InterPro" id="IPR018124">
    <property type="entry name" value="Calret/calnex_CS"/>
</dbReference>
<feature type="transmembrane region" description="Helical" evidence="9">
    <location>
        <begin position="502"/>
        <end position="524"/>
    </location>
</feature>
<reference evidence="11" key="1">
    <citation type="journal article" date="2020" name="Fungal Divers.">
        <title>Resolving the Mortierellaceae phylogeny through synthesis of multi-gene phylogenetics and phylogenomics.</title>
        <authorList>
            <person name="Vandepol N."/>
            <person name="Liber J."/>
            <person name="Desiro A."/>
            <person name="Na H."/>
            <person name="Kennedy M."/>
            <person name="Barry K."/>
            <person name="Grigoriev I.V."/>
            <person name="Miller A.N."/>
            <person name="O'Donnell K."/>
            <person name="Stajich J.E."/>
            <person name="Bonito G."/>
        </authorList>
    </citation>
    <scope>NUCLEOTIDE SEQUENCE</scope>
    <source>
        <strain evidence="11">MES-2147</strain>
    </source>
</reference>
<evidence type="ECO:0000256" key="3">
    <source>
        <dbReference type="ARBA" id="ARBA00022692"/>
    </source>
</evidence>
<organism evidence="11 12">
    <name type="scientific">Modicella reniformis</name>
    <dbReference type="NCBI Taxonomy" id="1440133"/>
    <lineage>
        <taxon>Eukaryota</taxon>
        <taxon>Fungi</taxon>
        <taxon>Fungi incertae sedis</taxon>
        <taxon>Mucoromycota</taxon>
        <taxon>Mortierellomycotina</taxon>
        <taxon>Mortierellomycetes</taxon>
        <taxon>Mortierellales</taxon>
        <taxon>Mortierellaceae</taxon>
        <taxon>Modicella</taxon>
    </lineage>
</organism>
<comment type="similarity">
    <text evidence="2 9">Belongs to the calreticulin family.</text>
</comment>
<feature type="compositionally biased region" description="Basic and acidic residues" evidence="10">
    <location>
        <begin position="539"/>
        <end position="555"/>
    </location>
</feature>
<dbReference type="SUPFAM" id="SSF49899">
    <property type="entry name" value="Concanavalin A-like lectins/glucanases"/>
    <property type="match status" value="1"/>
</dbReference>
<dbReference type="InterPro" id="IPR009033">
    <property type="entry name" value="Calreticulin/calnexin_P_dom_sf"/>
</dbReference>
<evidence type="ECO:0000313" key="11">
    <source>
        <dbReference type="EMBL" id="KAG0007160.1"/>
    </source>
</evidence>
<gene>
    <name evidence="11" type="ORF">BGZ65_001705</name>
</gene>
<evidence type="ECO:0000256" key="4">
    <source>
        <dbReference type="ARBA" id="ARBA00022824"/>
    </source>
</evidence>
<evidence type="ECO:0000256" key="8">
    <source>
        <dbReference type="PIRSR" id="PIRSR601580-3"/>
    </source>
</evidence>
<evidence type="ECO:0000256" key="5">
    <source>
        <dbReference type="ARBA" id="ARBA00022989"/>
    </source>
</evidence>
<protein>
    <recommendedName>
        <fullName evidence="13">Calnexin</fullName>
    </recommendedName>
</protein>
<dbReference type="SUPFAM" id="SSF63887">
    <property type="entry name" value="P-domain of calnexin/calreticulin"/>
    <property type="match status" value="1"/>
</dbReference>
<name>A0A9P6MLL2_9FUNG</name>
<keyword evidence="4 9" id="KW-0256">Endoplasmic reticulum</keyword>
<keyword evidence="8" id="KW-1015">Disulfide bond</keyword>
<accession>A0A9P6MLL2</accession>
<dbReference type="PANTHER" id="PTHR11073:SF1">
    <property type="entry name" value="CALNEXIN 14D-RELATED"/>
    <property type="match status" value="1"/>
</dbReference>
<keyword evidence="3 9" id="KW-0812">Transmembrane</keyword>
<dbReference type="GO" id="GO:0006457">
    <property type="term" value="P:protein folding"/>
    <property type="evidence" value="ECO:0007669"/>
    <property type="project" value="InterPro"/>
</dbReference>
<evidence type="ECO:0000256" key="9">
    <source>
        <dbReference type="RuleBase" id="RU362126"/>
    </source>
</evidence>
<dbReference type="FunFam" id="2.60.120.200:FF:000011">
    <property type="entry name" value="Probable calnexin"/>
    <property type="match status" value="1"/>
</dbReference>
<dbReference type="PROSITE" id="PS00804">
    <property type="entry name" value="CALRETICULIN_2"/>
    <property type="match status" value="1"/>
</dbReference>
<dbReference type="EMBL" id="JAAAHW010000004">
    <property type="protein sequence ID" value="KAG0007160.1"/>
    <property type="molecule type" value="Genomic_DNA"/>
</dbReference>
<evidence type="ECO:0000256" key="6">
    <source>
        <dbReference type="ARBA" id="ARBA00023136"/>
    </source>
</evidence>
<comment type="subcellular location">
    <subcellularLocation>
        <location evidence="1">Endoplasmic reticulum membrane</location>
        <topology evidence="1">Single-pass membrane protein</topology>
    </subcellularLocation>
</comment>
<dbReference type="AlphaFoldDB" id="A0A9P6MLL2"/>
<evidence type="ECO:0000256" key="1">
    <source>
        <dbReference type="ARBA" id="ARBA00004389"/>
    </source>
</evidence>
<dbReference type="GO" id="GO:0036503">
    <property type="term" value="P:ERAD pathway"/>
    <property type="evidence" value="ECO:0007669"/>
    <property type="project" value="TreeGrafter"/>
</dbReference>
<keyword evidence="5 9" id="KW-1133">Transmembrane helix</keyword>